<dbReference type="OrthoDB" id="5325045at2"/>
<keyword evidence="2" id="KW-1185">Reference proteome</keyword>
<name>A0A3D8J6V9_9HELI</name>
<dbReference type="RefSeq" id="WP_104762689.1">
    <property type="nucleotide sequence ID" value="NZ_FZPM01000006.1"/>
</dbReference>
<sequence length="240" mass="27764">MPYLAFYLIFLCLLQASETSLYDTQPADSVQYNAQVPNEIQQTSPEQIQWIRKEYKGNPAQSDMLYYQQREAQKAIQKDSSLQIPAERTPEIEQIAESPWHEFVVSYVFKLVNDAPYGESYKIAVPLVSKAHGKQIAKACEIPTKETYYSLTLYPFYTESQTKASIKKQTQHKLYDFLREYKNDVLLCLIQHNAMIDDTSLTINLESRTKTIASLRAHLLARFSGGVLMLNILEMRENRF</sequence>
<proteinExistence type="predicted"/>
<dbReference type="EMBL" id="NXLW01000003">
    <property type="protein sequence ID" value="RDU73162.1"/>
    <property type="molecule type" value="Genomic_DNA"/>
</dbReference>
<dbReference type="Proteomes" id="UP000256424">
    <property type="component" value="Unassembled WGS sequence"/>
</dbReference>
<organism evidence="1 2">
    <name type="scientific">Helicobacter aurati</name>
    <dbReference type="NCBI Taxonomy" id="137778"/>
    <lineage>
        <taxon>Bacteria</taxon>
        <taxon>Pseudomonadati</taxon>
        <taxon>Campylobacterota</taxon>
        <taxon>Epsilonproteobacteria</taxon>
        <taxon>Campylobacterales</taxon>
        <taxon>Helicobacteraceae</taxon>
        <taxon>Helicobacter</taxon>
    </lineage>
</organism>
<reference evidence="1 2" key="1">
    <citation type="submission" date="2018-04" db="EMBL/GenBank/DDBJ databases">
        <title>Novel Campyloabacter and Helicobacter Species and Strains.</title>
        <authorList>
            <person name="Mannion A.J."/>
            <person name="Shen Z."/>
            <person name="Fox J.G."/>
        </authorList>
    </citation>
    <scope>NUCLEOTIDE SEQUENCE [LARGE SCALE GENOMIC DNA]</scope>
    <source>
        <strain evidence="1 2">MIT 97-5075</strain>
    </source>
</reference>
<evidence type="ECO:0000313" key="2">
    <source>
        <dbReference type="Proteomes" id="UP000256424"/>
    </source>
</evidence>
<evidence type="ECO:0000313" key="1">
    <source>
        <dbReference type="EMBL" id="RDU73162.1"/>
    </source>
</evidence>
<protein>
    <submittedName>
        <fullName evidence="1">Uncharacterized protein</fullName>
    </submittedName>
</protein>
<accession>A0A3D8J6V9</accession>
<gene>
    <name evidence="1" type="ORF">CQA66_02780</name>
</gene>
<dbReference type="AlphaFoldDB" id="A0A3D8J6V9"/>
<comment type="caution">
    <text evidence="1">The sequence shown here is derived from an EMBL/GenBank/DDBJ whole genome shotgun (WGS) entry which is preliminary data.</text>
</comment>